<evidence type="ECO:0000313" key="3">
    <source>
        <dbReference type="EMBL" id="MCX2740231.1"/>
    </source>
</evidence>
<gene>
    <name evidence="3" type="ORF">OO017_09770</name>
</gene>
<dbReference type="Pfam" id="PF19408">
    <property type="entry name" value="PKD_6"/>
    <property type="match status" value="1"/>
</dbReference>
<proteinExistence type="predicted"/>
<evidence type="ECO:0000259" key="1">
    <source>
        <dbReference type="Pfam" id="PF18962"/>
    </source>
</evidence>
<dbReference type="NCBIfam" id="TIGR04183">
    <property type="entry name" value="Por_Secre_tail"/>
    <property type="match status" value="1"/>
</dbReference>
<organism evidence="3 4">
    <name type="scientific">Pontibacter anaerobius</name>
    <dbReference type="NCBI Taxonomy" id="2993940"/>
    <lineage>
        <taxon>Bacteria</taxon>
        <taxon>Pseudomonadati</taxon>
        <taxon>Bacteroidota</taxon>
        <taxon>Cytophagia</taxon>
        <taxon>Cytophagales</taxon>
        <taxon>Hymenobacteraceae</taxon>
        <taxon>Pontibacter</taxon>
    </lineage>
</organism>
<evidence type="ECO:0000259" key="2">
    <source>
        <dbReference type="Pfam" id="PF19408"/>
    </source>
</evidence>
<comment type="caution">
    <text evidence="3">The sequence shown here is derived from an EMBL/GenBank/DDBJ whole genome shotgun (WGS) entry which is preliminary data.</text>
</comment>
<name>A0ABT3REF2_9BACT</name>
<feature type="domain" description="Secretion system C-terminal sorting" evidence="1">
    <location>
        <begin position="96"/>
        <end position="166"/>
    </location>
</feature>
<accession>A0ABT3REF2</accession>
<reference evidence="3 4" key="1">
    <citation type="submission" date="2022-11" db="EMBL/GenBank/DDBJ databases">
        <title>The characterization of three novel Bacteroidetes species and genomic analysis of their roles in tidal elemental geochemical cycles.</title>
        <authorList>
            <person name="Ma K.-J."/>
        </authorList>
    </citation>
    <scope>NUCLEOTIDE SEQUENCE [LARGE SCALE GENOMIC DNA]</scope>
    <source>
        <strain evidence="3 4">M82</strain>
    </source>
</reference>
<dbReference type="RefSeq" id="WP_266052294.1">
    <property type="nucleotide sequence ID" value="NZ_JAPFQO010000006.1"/>
</dbReference>
<evidence type="ECO:0000313" key="4">
    <source>
        <dbReference type="Proteomes" id="UP001207228"/>
    </source>
</evidence>
<dbReference type="InterPro" id="IPR026444">
    <property type="entry name" value="Secre_tail"/>
</dbReference>
<dbReference type="EMBL" id="JAPFQO010000006">
    <property type="protein sequence ID" value="MCX2740231.1"/>
    <property type="molecule type" value="Genomic_DNA"/>
</dbReference>
<dbReference type="Proteomes" id="UP001207228">
    <property type="component" value="Unassembled WGS sequence"/>
</dbReference>
<keyword evidence="4" id="KW-1185">Reference proteome</keyword>
<feature type="domain" description="PKD-like" evidence="2">
    <location>
        <begin position="13"/>
        <end position="81"/>
    </location>
</feature>
<dbReference type="Pfam" id="PF18962">
    <property type="entry name" value="Por_Secre_tail"/>
    <property type="match status" value="1"/>
</dbReference>
<sequence length="168" mass="18035">MNVVGENPNAPGPYCAGDVAIFRVTNPQPGIQYTWSVSQAKIISGQGTSEIQVKFNSSIYSNTGTAQVTSSGCTTSPTSTLFFNLEDCYGGFAASPNPASTELKVSFKSENDKGRRISIVSETGKTVKETRSHSASIVLNVREIPAGTYYLKIVSDEGTSVRRILIER</sequence>
<dbReference type="InterPro" id="IPR045829">
    <property type="entry name" value="PKD_6"/>
</dbReference>
<protein>
    <submittedName>
        <fullName evidence="3">T9SS type A sorting domain-containing protein</fullName>
    </submittedName>
</protein>